<dbReference type="SUPFAM" id="SSF57959">
    <property type="entry name" value="Leucine zipper domain"/>
    <property type="match status" value="1"/>
</dbReference>
<reference evidence="4" key="1">
    <citation type="submission" date="2023-07" db="EMBL/GenBank/DDBJ databases">
        <authorList>
            <consortium name="AG Swart"/>
            <person name="Singh M."/>
            <person name="Singh A."/>
            <person name="Seah K."/>
            <person name="Emmerich C."/>
        </authorList>
    </citation>
    <scope>NUCLEOTIDE SEQUENCE</scope>
    <source>
        <strain evidence="4">DP1</strain>
    </source>
</reference>
<dbReference type="EMBL" id="CAMPGE010014188">
    <property type="protein sequence ID" value="CAI2372875.1"/>
    <property type="molecule type" value="Genomic_DNA"/>
</dbReference>
<dbReference type="InterPro" id="IPR004827">
    <property type="entry name" value="bZIP"/>
</dbReference>
<organism evidence="4 5">
    <name type="scientific">Euplotes crassus</name>
    <dbReference type="NCBI Taxonomy" id="5936"/>
    <lineage>
        <taxon>Eukaryota</taxon>
        <taxon>Sar</taxon>
        <taxon>Alveolata</taxon>
        <taxon>Ciliophora</taxon>
        <taxon>Intramacronucleata</taxon>
        <taxon>Spirotrichea</taxon>
        <taxon>Hypotrichia</taxon>
        <taxon>Euplotida</taxon>
        <taxon>Euplotidae</taxon>
        <taxon>Moneuplotes</taxon>
    </lineage>
</organism>
<feature type="region of interest" description="Disordered" evidence="2">
    <location>
        <begin position="1"/>
        <end position="84"/>
    </location>
</feature>
<accession>A0AAD2CVT2</accession>
<protein>
    <recommendedName>
        <fullName evidence="3">BZIP domain-containing protein</fullName>
    </recommendedName>
</protein>
<dbReference type="Gene3D" id="1.20.5.170">
    <property type="match status" value="1"/>
</dbReference>
<feature type="compositionally biased region" description="Basic residues" evidence="2">
    <location>
        <begin position="75"/>
        <end position="84"/>
    </location>
</feature>
<keyword evidence="5" id="KW-1185">Reference proteome</keyword>
<dbReference type="GO" id="GO:0003700">
    <property type="term" value="F:DNA-binding transcription factor activity"/>
    <property type="evidence" value="ECO:0007669"/>
    <property type="project" value="InterPro"/>
</dbReference>
<comment type="caution">
    <text evidence="4">The sequence shown here is derived from an EMBL/GenBank/DDBJ whole genome shotgun (WGS) entry which is preliminary data.</text>
</comment>
<dbReference type="Proteomes" id="UP001295684">
    <property type="component" value="Unassembled WGS sequence"/>
</dbReference>
<evidence type="ECO:0000256" key="1">
    <source>
        <dbReference type="SAM" id="Coils"/>
    </source>
</evidence>
<gene>
    <name evidence="4" type="ORF">ECRASSUSDP1_LOCUS14209</name>
</gene>
<dbReference type="InterPro" id="IPR046347">
    <property type="entry name" value="bZIP_sf"/>
</dbReference>
<proteinExistence type="predicted"/>
<dbReference type="CDD" id="cd14686">
    <property type="entry name" value="bZIP"/>
    <property type="match status" value="1"/>
</dbReference>
<evidence type="ECO:0000256" key="2">
    <source>
        <dbReference type="SAM" id="MobiDB-lite"/>
    </source>
</evidence>
<sequence>MDQNPSLPNTNVTASSFPINLLPSHPPQLSADQESSHAVLLKTDDRLSVTEDDSKDSESQKRKGKNKQGIEEKRMKGRIRSRNTRARKKNYIDSLEKKIQELESENFRLQNLLLSYRNEKIESIDKKCQRYSQQMKDAKRHILEKFINPETGKPWNKAPEKYSNNFRVSCPELLDMHSEFLDDIFKMIINNLYPLKQLKYWKILDGNYDRKYEVIRDFFKCSKYKLPEFKEKHKFNAIDEYVISFKPNKDQFNFLVDLLKMEANIKAQYRKAVDLLLQAKTQIEKATGEIYNHGCVLIKSEIISQEQYLNSIARERFAIEEDGFTNIWEVQSTPVTYTYNIAQDPHIGKYVQKYMEKSDHENETKYNNFSIQAN</sequence>
<evidence type="ECO:0000313" key="4">
    <source>
        <dbReference type="EMBL" id="CAI2372875.1"/>
    </source>
</evidence>
<name>A0AAD2CVT2_EUPCR</name>
<feature type="coiled-coil region" evidence="1">
    <location>
        <begin position="85"/>
        <end position="141"/>
    </location>
</feature>
<keyword evidence="1" id="KW-0175">Coiled coil</keyword>
<evidence type="ECO:0000313" key="5">
    <source>
        <dbReference type="Proteomes" id="UP001295684"/>
    </source>
</evidence>
<dbReference type="AlphaFoldDB" id="A0AAD2CVT2"/>
<feature type="domain" description="BZIP" evidence="3">
    <location>
        <begin position="71"/>
        <end position="119"/>
    </location>
</feature>
<dbReference type="PROSITE" id="PS50217">
    <property type="entry name" value="BZIP"/>
    <property type="match status" value="1"/>
</dbReference>
<dbReference type="Pfam" id="PF07716">
    <property type="entry name" value="bZIP_2"/>
    <property type="match status" value="1"/>
</dbReference>
<feature type="compositionally biased region" description="Polar residues" evidence="2">
    <location>
        <begin position="1"/>
        <end position="18"/>
    </location>
</feature>
<evidence type="ECO:0000259" key="3">
    <source>
        <dbReference type="PROSITE" id="PS50217"/>
    </source>
</evidence>